<feature type="region of interest" description="Disordered" evidence="7">
    <location>
        <begin position="216"/>
        <end position="250"/>
    </location>
</feature>
<dbReference type="GO" id="GO:0000981">
    <property type="term" value="F:DNA-binding transcription factor activity, RNA polymerase II-specific"/>
    <property type="evidence" value="ECO:0007669"/>
    <property type="project" value="TreeGrafter"/>
</dbReference>
<dbReference type="PRINTS" id="PR00619">
    <property type="entry name" value="GATAZNFINGER"/>
</dbReference>
<dbReference type="InParanoid" id="D8PU60"/>
<dbReference type="GO" id="GO:0045944">
    <property type="term" value="P:positive regulation of transcription by RNA polymerase II"/>
    <property type="evidence" value="ECO:0007669"/>
    <property type="project" value="TreeGrafter"/>
</dbReference>
<dbReference type="SUPFAM" id="SSF57716">
    <property type="entry name" value="Glucocorticoid receptor-like (DNA-binding domain)"/>
    <property type="match status" value="2"/>
</dbReference>
<evidence type="ECO:0000313" key="9">
    <source>
        <dbReference type="EMBL" id="EFJ01392.1"/>
    </source>
</evidence>
<dbReference type="GeneID" id="9586898"/>
<dbReference type="CDD" id="cd00202">
    <property type="entry name" value="ZnF_GATA"/>
    <property type="match status" value="2"/>
</dbReference>
<dbReference type="PROSITE" id="PS00344">
    <property type="entry name" value="GATA_ZN_FINGER_1"/>
    <property type="match status" value="1"/>
</dbReference>
<protein>
    <recommendedName>
        <fullName evidence="8">GATA-type domain-containing protein</fullName>
    </recommendedName>
</protein>
<dbReference type="InterPro" id="IPR000679">
    <property type="entry name" value="Znf_GATA"/>
</dbReference>
<dbReference type="Proteomes" id="UP000007431">
    <property type="component" value="Unassembled WGS sequence"/>
</dbReference>
<dbReference type="Pfam" id="PF00320">
    <property type="entry name" value="GATA"/>
    <property type="match status" value="2"/>
</dbReference>
<comment type="subcellular location">
    <subcellularLocation>
        <location evidence="1">Nucleus</location>
    </subcellularLocation>
</comment>
<keyword evidence="2" id="KW-0479">Metal-binding</keyword>
<evidence type="ECO:0000256" key="1">
    <source>
        <dbReference type="ARBA" id="ARBA00004123"/>
    </source>
</evidence>
<dbReference type="HOGENOM" id="CLU_641173_0_0_1"/>
<evidence type="ECO:0000256" key="7">
    <source>
        <dbReference type="SAM" id="MobiDB-lite"/>
    </source>
</evidence>
<dbReference type="GO" id="GO:0005634">
    <property type="term" value="C:nucleus"/>
    <property type="evidence" value="ECO:0007669"/>
    <property type="project" value="UniProtKB-SubCell"/>
</dbReference>
<feature type="domain" description="GATA-type" evidence="8">
    <location>
        <begin position="250"/>
        <end position="298"/>
    </location>
</feature>
<evidence type="ECO:0000256" key="2">
    <source>
        <dbReference type="ARBA" id="ARBA00022723"/>
    </source>
</evidence>
<evidence type="ECO:0000256" key="6">
    <source>
        <dbReference type="PROSITE-ProRule" id="PRU00094"/>
    </source>
</evidence>
<evidence type="ECO:0000259" key="8">
    <source>
        <dbReference type="PROSITE" id="PS50114"/>
    </source>
</evidence>
<name>D8PU60_SCHCM</name>
<dbReference type="GO" id="GO:0000122">
    <property type="term" value="P:negative regulation of transcription by RNA polymerase II"/>
    <property type="evidence" value="ECO:0007669"/>
    <property type="project" value="TreeGrafter"/>
</dbReference>
<dbReference type="Gene3D" id="3.30.50.10">
    <property type="entry name" value="Erythroid Transcription Factor GATA-1, subunit A"/>
    <property type="match status" value="2"/>
</dbReference>
<dbReference type="AlphaFoldDB" id="D8PU60"/>
<sequence length="428" mass="46879">MSSSLCASCRSSSFTSQSMYALFFAEMWTRPAPLSHVEESSVRAKIAELQNDIRAREGQLERIAEEKATLEDYVLRASALFAPIRRVPAEILMRIFQMLLPVGVCKFPRAFTPARVCRMWRSIVTGEPMDMRPQASPSPQPDVSVRTPIASPLIEGPPFGVSRDLARTGSGSDLPPRLSRAASPLTLHSLDQCHSQETFQAVTSLLSLSRQSSYYTSEQSDAETVDIPRSSAKDLTPPRSSSPQDGGKAECANCGATHTPLWRRGLNDELNCNACGLYYKQHRVPRPKTTARNGANKPAPSSVKQEAEPPVGIICDAQCHNCQTTVTPLWRKDPDGRTVCNACGLYFKLHGSPRPISGSSDVIRRRSRYGSRPQQQQTPSASPPSVRIAPAVSIPRAVSKTAGSKADRPTKRRKLGEMDTSVISQPCY</sequence>
<dbReference type="OrthoDB" id="515401at2759"/>
<evidence type="ECO:0000256" key="5">
    <source>
        <dbReference type="ARBA" id="ARBA00023242"/>
    </source>
</evidence>
<dbReference type="CDD" id="cd09917">
    <property type="entry name" value="F-box_SF"/>
    <property type="match status" value="1"/>
</dbReference>
<feature type="domain" description="GATA-type" evidence="8">
    <location>
        <begin position="318"/>
        <end position="366"/>
    </location>
</feature>
<keyword evidence="4" id="KW-0862">Zinc</keyword>
<feature type="region of interest" description="Disordered" evidence="7">
    <location>
        <begin position="128"/>
        <end position="179"/>
    </location>
</feature>
<dbReference type="KEGG" id="scm:SCHCO_02604292"/>
<organism evidence="10">
    <name type="scientific">Schizophyllum commune (strain H4-8 / FGSC 9210)</name>
    <name type="common">Split gill fungus</name>
    <dbReference type="NCBI Taxonomy" id="578458"/>
    <lineage>
        <taxon>Eukaryota</taxon>
        <taxon>Fungi</taxon>
        <taxon>Dikarya</taxon>
        <taxon>Basidiomycota</taxon>
        <taxon>Agaricomycotina</taxon>
        <taxon>Agaricomycetes</taxon>
        <taxon>Agaricomycetidae</taxon>
        <taxon>Agaricales</taxon>
        <taxon>Schizophyllaceae</taxon>
        <taxon>Schizophyllum</taxon>
    </lineage>
</organism>
<feature type="region of interest" description="Disordered" evidence="7">
    <location>
        <begin position="366"/>
        <end position="428"/>
    </location>
</feature>
<feature type="region of interest" description="Disordered" evidence="7">
    <location>
        <begin position="286"/>
        <end position="307"/>
    </location>
</feature>
<gene>
    <name evidence="9" type="ORF">SCHCODRAFT_66326</name>
</gene>
<dbReference type="GO" id="GO:0008270">
    <property type="term" value="F:zinc ion binding"/>
    <property type="evidence" value="ECO:0007669"/>
    <property type="project" value="UniProtKB-KW"/>
</dbReference>
<reference evidence="9 10" key="1">
    <citation type="journal article" date="2010" name="Nat. Biotechnol.">
        <title>Genome sequence of the model mushroom Schizophyllum commune.</title>
        <authorList>
            <person name="Ohm R.A."/>
            <person name="de Jong J.F."/>
            <person name="Lugones L.G."/>
            <person name="Aerts A."/>
            <person name="Kothe E."/>
            <person name="Stajich J.E."/>
            <person name="de Vries R.P."/>
            <person name="Record E."/>
            <person name="Levasseur A."/>
            <person name="Baker S.E."/>
            <person name="Bartholomew K.A."/>
            <person name="Coutinho P.M."/>
            <person name="Erdmann S."/>
            <person name="Fowler T.J."/>
            <person name="Gathman A.C."/>
            <person name="Lombard V."/>
            <person name="Henrissat B."/>
            <person name="Knabe N."/>
            <person name="Kuees U."/>
            <person name="Lilly W.W."/>
            <person name="Lindquist E."/>
            <person name="Lucas S."/>
            <person name="Magnuson J.K."/>
            <person name="Piumi F."/>
            <person name="Raudaskoski M."/>
            <person name="Salamov A."/>
            <person name="Schmutz J."/>
            <person name="Schwarze F.W.M.R."/>
            <person name="vanKuyk P.A."/>
            <person name="Horton J.S."/>
            <person name="Grigoriev I.V."/>
            <person name="Woesten H.A.B."/>
        </authorList>
    </citation>
    <scope>NUCLEOTIDE SEQUENCE [LARGE SCALE GENOMIC DNA]</scope>
    <source>
        <strain evidence="10">H4-8 / FGSC 9210</strain>
    </source>
</reference>
<dbReference type="InterPro" id="IPR039355">
    <property type="entry name" value="Transcription_factor_GATA"/>
</dbReference>
<dbReference type="InterPro" id="IPR013088">
    <property type="entry name" value="Znf_NHR/GATA"/>
</dbReference>
<evidence type="ECO:0000313" key="10">
    <source>
        <dbReference type="Proteomes" id="UP000007431"/>
    </source>
</evidence>
<keyword evidence="3 6" id="KW-0863">Zinc-finger</keyword>
<dbReference type="SMART" id="SM00401">
    <property type="entry name" value="ZnF_GATA"/>
    <property type="match status" value="2"/>
</dbReference>
<accession>D8PU60</accession>
<proteinExistence type="predicted"/>
<dbReference type="EMBL" id="GL377303">
    <property type="protein sequence ID" value="EFJ01392.1"/>
    <property type="molecule type" value="Genomic_DNA"/>
</dbReference>
<keyword evidence="10" id="KW-1185">Reference proteome</keyword>
<dbReference type="GO" id="GO:0000978">
    <property type="term" value="F:RNA polymerase II cis-regulatory region sequence-specific DNA binding"/>
    <property type="evidence" value="ECO:0007669"/>
    <property type="project" value="TreeGrafter"/>
</dbReference>
<dbReference type="STRING" id="578458.D8PU60"/>
<dbReference type="PROSITE" id="PS50114">
    <property type="entry name" value="GATA_ZN_FINGER_2"/>
    <property type="match status" value="2"/>
</dbReference>
<evidence type="ECO:0000256" key="4">
    <source>
        <dbReference type="ARBA" id="ARBA00022833"/>
    </source>
</evidence>
<dbReference type="PANTHER" id="PTHR10071:SF281">
    <property type="entry name" value="BOX A-BINDING FACTOR-RELATED"/>
    <property type="match status" value="1"/>
</dbReference>
<evidence type="ECO:0000256" key="3">
    <source>
        <dbReference type="ARBA" id="ARBA00022771"/>
    </source>
</evidence>
<dbReference type="RefSeq" id="XP_003036294.1">
    <property type="nucleotide sequence ID" value="XM_003036248.1"/>
</dbReference>
<feature type="compositionally biased region" description="Low complexity" evidence="7">
    <location>
        <begin position="371"/>
        <end position="385"/>
    </location>
</feature>
<dbReference type="eggNOG" id="KOG1601">
    <property type="taxonomic scope" value="Eukaryota"/>
</dbReference>
<dbReference type="PANTHER" id="PTHR10071">
    <property type="entry name" value="TRANSCRIPTION FACTOR GATA FAMILY MEMBER"/>
    <property type="match status" value="1"/>
</dbReference>
<keyword evidence="5" id="KW-0539">Nucleus</keyword>
<dbReference type="VEuPathDB" id="FungiDB:SCHCODRAFT_02604292"/>